<proteinExistence type="predicted"/>
<comment type="caution">
    <text evidence="1">The sequence shown here is derived from an EMBL/GenBank/DDBJ whole genome shotgun (WGS) entry which is preliminary data.</text>
</comment>
<dbReference type="AlphaFoldDB" id="A0ABD2ZB30"/>
<name>A0ABD2ZB30_9GENT</name>
<dbReference type="EMBL" id="JBJUIK010000010">
    <property type="protein sequence ID" value="KAL3516680.1"/>
    <property type="molecule type" value="Genomic_DNA"/>
</dbReference>
<evidence type="ECO:0000313" key="1">
    <source>
        <dbReference type="EMBL" id="KAL3516680.1"/>
    </source>
</evidence>
<dbReference type="Proteomes" id="UP001630127">
    <property type="component" value="Unassembled WGS sequence"/>
</dbReference>
<organism evidence="1 2">
    <name type="scientific">Cinchona calisaya</name>
    <dbReference type="NCBI Taxonomy" id="153742"/>
    <lineage>
        <taxon>Eukaryota</taxon>
        <taxon>Viridiplantae</taxon>
        <taxon>Streptophyta</taxon>
        <taxon>Embryophyta</taxon>
        <taxon>Tracheophyta</taxon>
        <taxon>Spermatophyta</taxon>
        <taxon>Magnoliopsida</taxon>
        <taxon>eudicotyledons</taxon>
        <taxon>Gunneridae</taxon>
        <taxon>Pentapetalae</taxon>
        <taxon>asterids</taxon>
        <taxon>lamiids</taxon>
        <taxon>Gentianales</taxon>
        <taxon>Rubiaceae</taxon>
        <taxon>Cinchonoideae</taxon>
        <taxon>Cinchoneae</taxon>
        <taxon>Cinchona</taxon>
    </lineage>
</organism>
<protein>
    <submittedName>
        <fullName evidence="1">Uncharacterized protein</fullName>
    </submittedName>
</protein>
<accession>A0ABD2ZB30</accession>
<sequence>MSSSQNCPFVHHEKRKGDAFDTSIKTLKDARETITKDSNKEIEFDGHEQPVDLVDDTLEEMKVLVTGPSKFDVRSNVVHNSSRFLVRMPILPRTLKMGGMMQRIVNLGLKWKTPS</sequence>
<gene>
    <name evidence="1" type="ORF">ACH5RR_023582</name>
</gene>
<reference evidence="1 2" key="1">
    <citation type="submission" date="2024-11" db="EMBL/GenBank/DDBJ databases">
        <title>A near-complete genome assembly of Cinchona calisaya.</title>
        <authorList>
            <person name="Lian D.C."/>
            <person name="Zhao X.W."/>
            <person name="Wei L."/>
        </authorList>
    </citation>
    <scope>NUCLEOTIDE SEQUENCE [LARGE SCALE GENOMIC DNA]</scope>
    <source>
        <tissue evidence="1">Nenye</tissue>
    </source>
</reference>
<evidence type="ECO:0000313" key="2">
    <source>
        <dbReference type="Proteomes" id="UP001630127"/>
    </source>
</evidence>
<keyword evidence="2" id="KW-1185">Reference proteome</keyword>